<keyword evidence="2" id="KW-1185">Reference proteome</keyword>
<sequence length="63" mass="6735">PLGRNHASRGAWICDVEPVQWASGWVDTSDWSPLKPSVTLALPGAGISGVSRQDTPAWHGLLE</sequence>
<gene>
    <name evidence="1" type="ORF">JMJ77_007572</name>
</gene>
<dbReference type="Proteomes" id="UP000699042">
    <property type="component" value="Unassembled WGS sequence"/>
</dbReference>
<organism evidence="1 2">
    <name type="scientific">Colletotrichum scovillei</name>
    <dbReference type="NCBI Taxonomy" id="1209932"/>
    <lineage>
        <taxon>Eukaryota</taxon>
        <taxon>Fungi</taxon>
        <taxon>Dikarya</taxon>
        <taxon>Ascomycota</taxon>
        <taxon>Pezizomycotina</taxon>
        <taxon>Sordariomycetes</taxon>
        <taxon>Hypocreomycetidae</taxon>
        <taxon>Glomerellales</taxon>
        <taxon>Glomerellaceae</taxon>
        <taxon>Colletotrichum</taxon>
        <taxon>Colletotrichum acutatum species complex</taxon>
    </lineage>
</organism>
<name>A0A9P7UG11_9PEZI</name>
<comment type="caution">
    <text evidence="1">The sequence shown here is derived from an EMBL/GenBank/DDBJ whole genome shotgun (WGS) entry which is preliminary data.</text>
</comment>
<reference evidence="1" key="1">
    <citation type="submission" date="2021-05" db="EMBL/GenBank/DDBJ databases">
        <title>Comparative genomics of three Colletotrichum scovillei strains and genetic complementation revealed genes involved fungal growth and virulence on chili pepper.</title>
        <authorList>
            <person name="Hsieh D.-K."/>
            <person name="Chuang S.-C."/>
            <person name="Chen C.-Y."/>
            <person name="Chao Y.-T."/>
            <person name="Lu M.-Y.J."/>
            <person name="Lee M.-H."/>
            <person name="Shih M.-C."/>
        </authorList>
    </citation>
    <scope>NUCLEOTIDE SEQUENCE</scope>
    <source>
        <strain evidence="1">Coll-153</strain>
    </source>
</reference>
<evidence type="ECO:0000313" key="1">
    <source>
        <dbReference type="EMBL" id="KAG7055104.1"/>
    </source>
</evidence>
<accession>A0A9P7UG11</accession>
<proteinExistence type="predicted"/>
<dbReference type="EMBL" id="JAESDN010000002">
    <property type="protein sequence ID" value="KAG7055104.1"/>
    <property type="molecule type" value="Genomic_DNA"/>
</dbReference>
<protein>
    <submittedName>
        <fullName evidence="1">Uncharacterized protein</fullName>
    </submittedName>
</protein>
<feature type="non-terminal residue" evidence="1">
    <location>
        <position position="1"/>
    </location>
</feature>
<evidence type="ECO:0000313" key="2">
    <source>
        <dbReference type="Proteomes" id="UP000699042"/>
    </source>
</evidence>
<dbReference type="AlphaFoldDB" id="A0A9P7UG11"/>